<evidence type="ECO:0000256" key="3">
    <source>
        <dbReference type="ARBA" id="ARBA00013109"/>
    </source>
</evidence>
<dbReference type="InterPro" id="IPR003754">
    <property type="entry name" value="4pyrrol_synth_uPrphyn_synth"/>
</dbReference>
<dbReference type="InterPro" id="IPR039793">
    <property type="entry name" value="UROS/Hem4"/>
</dbReference>
<dbReference type="EC" id="4.2.1.75" evidence="3 9"/>
<dbReference type="PANTHER" id="PTHR38042">
    <property type="entry name" value="UROPORPHYRINOGEN-III SYNTHASE, CHLOROPLASTIC"/>
    <property type="match status" value="1"/>
</dbReference>
<evidence type="ECO:0000256" key="5">
    <source>
        <dbReference type="ARBA" id="ARBA00023244"/>
    </source>
</evidence>
<dbReference type="PANTHER" id="PTHR38042:SF1">
    <property type="entry name" value="UROPORPHYRINOGEN-III SYNTHASE, CHLOROPLASTIC"/>
    <property type="match status" value="1"/>
</dbReference>
<gene>
    <name evidence="11" type="ORF">H0A62_09460</name>
</gene>
<dbReference type="UniPathway" id="UPA00251">
    <property type="reaction ID" value="UER00320"/>
</dbReference>
<evidence type="ECO:0000256" key="9">
    <source>
        <dbReference type="RuleBase" id="RU366031"/>
    </source>
</evidence>
<evidence type="ECO:0000256" key="8">
    <source>
        <dbReference type="ARBA" id="ARBA00048617"/>
    </source>
</evidence>
<comment type="pathway">
    <text evidence="1 9">Porphyrin-containing compound metabolism; protoporphyrin-IX biosynthesis; coproporphyrinogen-III from 5-aminolevulinate: step 3/4.</text>
</comment>
<comment type="similarity">
    <text evidence="2 9">Belongs to the uroporphyrinogen-III synthase family.</text>
</comment>
<evidence type="ECO:0000256" key="7">
    <source>
        <dbReference type="ARBA" id="ARBA00040167"/>
    </source>
</evidence>
<proteinExistence type="inferred from homology"/>
<evidence type="ECO:0000256" key="6">
    <source>
        <dbReference type="ARBA" id="ARBA00037589"/>
    </source>
</evidence>
<protein>
    <recommendedName>
        <fullName evidence="7 9">Uroporphyrinogen-III synthase</fullName>
        <ecNumber evidence="3 9">4.2.1.75</ecNumber>
    </recommendedName>
</protein>
<evidence type="ECO:0000313" key="12">
    <source>
        <dbReference type="Proteomes" id="UP000554144"/>
    </source>
</evidence>
<dbReference type="GO" id="GO:0006780">
    <property type="term" value="P:uroporphyrinogen III biosynthetic process"/>
    <property type="evidence" value="ECO:0007669"/>
    <property type="project" value="UniProtKB-UniRule"/>
</dbReference>
<dbReference type="SUPFAM" id="SSF69618">
    <property type="entry name" value="HemD-like"/>
    <property type="match status" value="1"/>
</dbReference>
<feature type="domain" description="Tetrapyrrole biosynthesis uroporphyrinogen III synthase" evidence="10">
    <location>
        <begin position="21"/>
        <end position="238"/>
    </location>
</feature>
<evidence type="ECO:0000313" key="11">
    <source>
        <dbReference type="EMBL" id="NYT85829.1"/>
    </source>
</evidence>
<comment type="function">
    <text evidence="6 9">Catalyzes cyclization of the linear tetrapyrrole, hydroxymethylbilane, to the macrocyclic uroporphyrinogen III.</text>
</comment>
<dbReference type="GO" id="GO:0006782">
    <property type="term" value="P:protoporphyrinogen IX biosynthetic process"/>
    <property type="evidence" value="ECO:0007669"/>
    <property type="project" value="UniProtKB-UniRule"/>
</dbReference>
<dbReference type="EMBL" id="JACCEV010000002">
    <property type="protein sequence ID" value="NYT85829.1"/>
    <property type="molecule type" value="Genomic_DNA"/>
</dbReference>
<dbReference type="InterPro" id="IPR036108">
    <property type="entry name" value="4pyrrol_syn_uPrphyn_synt_sf"/>
</dbReference>
<keyword evidence="5 9" id="KW-0627">Porphyrin biosynthesis</keyword>
<organism evidence="11 12">
    <name type="scientific">Pollutimonas harenae</name>
    <dbReference type="NCBI Taxonomy" id="657015"/>
    <lineage>
        <taxon>Bacteria</taxon>
        <taxon>Pseudomonadati</taxon>
        <taxon>Pseudomonadota</taxon>
        <taxon>Betaproteobacteria</taxon>
        <taxon>Burkholderiales</taxon>
        <taxon>Alcaligenaceae</taxon>
        <taxon>Pollutimonas</taxon>
    </lineage>
</organism>
<evidence type="ECO:0000256" key="4">
    <source>
        <dbReference type="ARBA" id="ARBA00023239"/>
    </source>
</evidence>
<sequence length="271" mass="29606">MSTTAIRARVVLTRPQEKNEALAVRLAAAGLPALLLPALRIRPLPSGPASLPVPADYDLIVFVSGHAGQFYLQALARHGCGDSWPAGTLAATVGVASAQKLKDSACIPSEQIIHPGHHTHQDSESLLRLLEPRLASMSRVLIVRGTHGREWLGSTLEQAGLEVARLAMYERIPEQWSDLQATQFERALNATPPVVLLLTSNESVVAVHNNIRRLGMEHAWRQTRFVVIHERIARRLQSTFTASGKVEPPMVKICQPDDDSIFQAIIQAASL</sequence>
<comment type="caution">
    <text evidence="11">The sequence shown here is derived from an EMBL/GenBank/DDBJ whole genome shotgun (WGS) entry which is preliminary data.</text>
</comment>
<keyword evidence="12" id="KW-1185">Reference proteome</keyword>
<dbReference type="CDD" id="cd06578">
    <property type="entry name" value="HemD"/>
    <property type="match status" value="1"/>
</dbReference>
<evidence type="ECO:0000259" key="10">
    <source>
        <dbReference type="Pfam" id="PF02602"/>
    </source>
</evidence>
<name>A0A853H206_9BURK</name>
<accession>A0A853H206</accession>
<dbReference type="AlphaFoldDB" id="A0A853H206"/>
<dbReference type="GO" id="GO:0004852">
    <property type="term" value="F:uroporphyrinogen-III synthase activity"/>
    <property type="evidence" value="ECO:0007669"/>
    <property type="project" value="UniProtKB-UniRule"/>
</dbReference>
<dbReference type="Proteomes" id="UP000554144">
    <property type="component" value="Unassembled WGS sequence"/>
</dbReference>
<evidence type="ECO:0000256" key="2">
    <source>
        <dbReference type="ARBA" id="ARBA00008133"/>
    </source>
</evidence>
<dbReference type="RefSeq" id="WP_167667376.1">
    <property type="nucleotide sequence ID" value="NZ_JACCEV010000002.1"/>
</dbReference>
<reference evidence="11 12" key="1">
    <citation type="submission" date="2020-07" db="EMBL/GenBank/DDBJ databases">
        <title>Taxonomic revisions and descriptions of new bacterial species based on genomic comparisons in the high-G+C-content subgroup of the family Alcaligenaceae.</title>
        <authorList>
            <person name="Szabo A."/>
            <person name="Felfoldi T."/>
        </authorList>
    </citation>
    <scope>NUCLEOTIDE SEQUENCE [LARGE SCALE GENOMIC DNA]</scope>
    <source>
        <strain evidence="11 12">DSM 25667</strain>
    </source>
</reference>
<keyword evidence="4 9" id="KW-0456">Lyase</keyword>
<dbReference type="Gene3D" id="3.40.50.10090">
    <property type="match status" value="2"/>
</dbReference>
<evidence type="ECO:0000256" key="1">
    <source>
        <dbReference type="ARBA" id="ARBA00004772"/>
    </source>
</evidence>
<comment type="catalytic activity">
    <reaction evidence="8 9">
        <text>hydroxymethylbilane = uroporphyrinogen III + H2O</text>
        <dbReference type="Rhea" id="RHEA:18965"/>
        <dbReference type="ChEBI" id="CHEBI:15377"/>
        <dbReference type="ChEBI" id="CHEBI:57308"/>
        <dbReference type="ChEBI" id="CHEBI:57845"/>
        <dbReference type="EC" id="4.2.1.75"/>
    </reaction>
</comment>
<dbReference type="Pfam" id="PF02602">
    <property type="entry name" value="HEM4"/>
    <property type="match status" value="1"/>
</dbReference>